<evidence type="ECO:0000313" key="15">
    <source>
        <dbReference type="Proteomes" id="UP000664859"/>
    </source>
</evidence>
<dbReference type="FunFam" id="3.40.50.300:FF:000726">
    <property type="entry name" value="Pre-mRNA-splicing factor ATP-dependent RNA helicase"/>
    <property type="match status" value="1"/>
</dbReference>
<dbReference type="OrthoDB" id="10253254at2759"/>
<dbReference type="GO" id="GO:0071006">
    <property type="term" value="C:U2-type catalytic step 1 spliceosome"/>
    <property type="evidence" value="ECO:0007669"/>
    <property type="project" value="UniProtKB-ARBA"/>
</dbReference>
<feature type="domain" description="Helicase C-terminal" evidence="13">
    <location>
        <begin position="648"/>
        <end position="822"/>
    </location>
</feature>
<organism evidence="14 15">
    <name type="scientific">Tribonema minus</name>
    <dbReference type="NCBI Taxonomy" id="303371"/>
    <lineage>
        <taxon>Eukaryota</taxon>
        <taxon>Sar</taxon>
        <taxon>Stramenopiles</taxon>
        <taxon>Ochrophyta</taxon>
        <taxon>PX clade</taxon>
        <taxon>Xanthophyceae</taxon>
        <taxon>Tribonematales</taxon>
        <taxon>Tribonemataceae</taxon>
        <taxon>Tribonema</taxon>
    </lineage>
</organism>
<dbReference type="Pfam" id="PF21010">
    <property type="entry name" value="HA2_C"/>
    <property type="match status" value="1"/>
</dbReference>
<evidence type="ECO:0000256" key="11">
    <source>
        <dbReference type="SAM" id="MobiDB-lite"/>
    </source>
</evidence>
<evidence type="ECO:0000256" key="4">
    <source>
        <dbReference type="ARBA" id="ARBA00022741"/>
    </source>
</evidence>
<dbReference type="InterPro" id="IPR011709">
    <property type="entry name" value="DEAD-box_helicase_OB_fold"/>
</dbReference>
<dbReference type="InterPro" id="IPR027417">
    <property type="entry name" value="P-loop_NTPase"/>
</dbReference>
<dbReference type="PROSITE" id="PS51194">
    <property type="entry name" value="HELICASE_CTER"/>
    <property type="match status" value="1"/>
</dbReference>
<dbReference type="Gene3D" id="1.20.120.1080">
    <property type="match status" value="1"/>
</dbReference>
<dbReference type="PROSITE" id="PS00690">
    <property type="entry name" value="DEAH_ATP_HELICASE"/>
    <property type="match status" value="1"/>
</dbReference>
<evidence type="ECO:0000256" key="8">
    <source>
        <dbReference type="ARBA" id="ARBA00023187"/>
    </source>
</evidence>
<dbReference type="PANTHER" id="PTHR18934">
    <property type="entry name" value="ATP-DEPENDENT RNA HELICASE"/>
    <property type="match status" value="1"/>
</dbReference>
<dbReference type="Pfam" id="PF07717">
    <property type="entry name" value="OB_NTP_bind"/>
    <property type="match status" value="1"/>
</dbReference>
<evidence type="ECO:0000256" key="7">
    <source>
        <dbReference type="ARBA" id="ARBA00022840"/>
    </source>
</evidence>
<evidence type="ECO:0000259" key="12">
    <source>
        <dbReference type="PROSITE" id="PS51192"/>
    </source>
</evidence>
<dbReference type="InterPro" id="IPR048333">
    <property type="entry name" value="HA2_WH"/>
</dbReference>
<feature type="compositionally biased region" description="Low complexity" evidence="11">
    <location>
        <begin position="405"/>
        <end position="418"/>
    </location>
</feature>
<evidence type="ECO:0000256" key="6">
    <source>
        <dbReference type="ARBA" id="ARBA00022806"/>
    </source>
</evidence>
<feature type="domain" description="Helicase ATP-binding" evidence="12">
    <location>
        <begin position="460"/>
        <end position="623"/>
    </location>
</feature>
<sequence length="1102" mass="121968">MSDREVNRWVSDKLHDILGYSDNTTAQFITALAKRATSADALVEQLADNDVPVNDSTRSFARELLMKVGGAAARPAQPAAPRGPTQAELLAASKSYGLLLSDDEDTGGKASSKAKTKGSSSSRRKEESGAGRKRGKHARRAGDSSSEDDTVVRPKRAKAVEETEEDAAERQRRADLEERDALVERMMERDKSKTKSAELGGLTPAQVQELATRGVLRGAGGGGEGGEGAELSMAEMRALSRQVYLPKRADKELRLLEMQLRDEEELFAAEGVTLTAAERKRAEIGRQVLSLARDKHRFDPQADHYQMPEPGEAADGRIDTSKREALLTARYHEEGEFKTEQDTWEEHQVAMANRRVGAQDKPQGEQYDFVFEDAIDFVSQEVQKQRLSRPKRRRTSRSAGGSGSSGSSSSDSDAAAAPPALSAAKAAVRAELEAEHLSAHEKLLAVRRRLPVYPYREEFLAAVKEHNVLVVVGETGSGKTTQLPQYLHEVGYTKLGMVGCTQPRRVAAMSVAARVSQEMGVKLGQEVGYSIRFEDCTSESTVIKYMTDGMLLRELLTEPDLKSYSCMMIDEAHERTLHTDVLFGLVKDISRFRDDFKLVISSATLDAEKFSRFFDDAQIFIFPGRMYPVDILYTKAPEADYLDAAVVTVLQIHVTQKVPGDILVFLTGQEEIETCAEILAQRTRGLGSRIRELLICPIYASLPSEQQAKIFEPTPPGARKVVLGTNIAETSLTIDGICYVVDTGFCKQKSYNPRSGMESLIVTPISKAASRQRSGRAGRTQPGKCFRLFTAWSFAHELEDNTVPEIQRTNMGNVVLMLKSLGIHDLLHFDFMDPPPPEALIRALEQLYALGALNDRGELTKQGRRMAEFPLDPMMSKAVIAAEKYGCVAEVVTICAMLSCGNAVFYRPKDKAVHADNAKQNFARGGGGDHAALLRVYDDWADANYSTQWCYENYVQVRSLNRARDIREQLEGLCERVEIEMTSNPGDIDAIAKAITSGYFYHTAKLSRSGDYRTVKHQHTVYIHPSSVLAKTAAEDPPRWLSYFELAFTTKEYMRMVIPIKGEWLAEIAPHYYSTKEVEDARTKKMPKVVGAASTAQRPAAS</sequence>
<dbReference type="EC" id="3.6.4.13" evidence="2"/>
<evidence type="ECO:0000256" key="1">
    <source>
        <dbReference type="ARBA" id="ARBA00004123"/>
    </source>
</evidence>
<dbReference type="FunFam" id="3.40.50.300:FF:000007">
    <property type="entry name" value="Pre-mRNA-splicing factor ATP-dependent RNA helicase"/>
    <property type="match status" value="1"/>
</dbReference>
<dbReference type="GO" id="GO:0016787">
    <property type="term" value="F:hydrolase activity"/>
    <property type="evidence" value="ECO:0007669"/>
    <property type="project" value="UniProtKB-KW"/>
</dbReference>
<dbReference type="FunFam" id="1.20.120.1080:FF:000001">
    <property type="entry name" value="Pre-mRNA-splicing factor ATP-dependent RNA helicase"/>
    <property type="match status" value="1"/>
</dbReference>
<dbReference type="EMBL" id="JAFCMP010000346">
    <property type="protein sequence ID" value="KAG5180936.1"/>
    <property type="molecule type" value="Genomic_DNA"/>
</dbReference>
<dbReference type="InterPro" id="IPR011545">
    <property type="entry name" value="DEAD/DEAH_box_helicase_dom"/>
</dbReference>
<evidence type="ECO:0000256" key="9">
    <source>
        <dbReference type="ARBA" id="ARBA00023242"/>
    </source>
</evidence>
<dbReference type="GO" id="GO:0071013">
    <property type="term" value="C:catalytic step 2 spliceosome"/>
    <property type="evidence" value="ECO:0007669"/>
    <property type="project" value="TreeGrafter"/>
</dbReference>
<dbReference type="InterPro" id="IPR002464">
    <property type="entry name" value="DNA/RNA_helicase_DEAH_CS"/>
</dbReference>
<keyword evidence="3" id="KW-0507">mRNA processing</keyword>
<dbReference type="GO" id="GO:0003724">
    <property type="term" value="F:RNA helicase activity"/>
    <property type="evidence" value="ECO:0007669"/>
    <property type="project" value="UniProtKB-EC"/>
</dbReference>
<proteinExistence type="predicted"/>
<evidence type="ECO:0000256" key="3">
    <source>
        <dbReference type="ARBA" id="ARBA00022664"/>
    </source>
</evidence>
<dbReference type="Pfam" id="PF04408">
    <property type="entry name" value="WHD_HA2"/>
    <property type="match status" value="1"/>
</dbReference>
<dbReference type="InterPro" id="IPR001650">
    <property type="entry name" value="Helicase_C-like"/>
</dbReference>
<comment type="caution">
    <text evidence="14">The sequence shown here is derived from an EMBL/GenBank/DDBJ whole genome shotgun (WGS) entry which is preliminary data.</text>
</comment>
<evidence type="ECO:0000313" key="14">
    <source>
        <dbReference type="EMBL" id="KAG5180936.1"/>
    </source>
</evidence>
<evidence type="ECO:0000259" key="13">
    <source>
        <dbReference type="PROSITE" id="PS51194"/>
    </source>
</evidence>
<keyword evidence="9" id="KW-0539">Nucleus</keyword>
<dbReference type="Gene3D" id="3.40.50.300">
    <property type="entry name" value="P-loop containing nucleotide triphosphate hydrolases"/>
    <property type="match status" value="2"/>
</dbReference>
<dbReference type="PROSITE" id="PS51192">
    <property type="entry name" value="HELICASE_ATP_BIND_1"/>
    <property type="match status" value="1"/>
</dbReference>
<dbReference type="InterPro" id="IPR007502">
    <property type="entry name" value="Helicase-assoc_dom"/>
</dbReference>
<dbReference type="Pfam" id="PF00270">
    <property type="entry name" value="DEAD"/>
    <property type="match status" value="1"/>
</dbReference>
<dbReference type="GO" id="GO:0003723">
    <property type="term" value="F:RNA binding"/>
    <property type="evidence" value="ECO:0007669"/>
    <property type="project" value="TreeGrafter"/>
</dbReference>
<dbReference type="Proteomes" id="UP000664859">
    <property type="component" value="Unassembled WGS sequence"/>
</dbReference>
<protein>
    <recommendedName>
        <fullName evidence="2">RNA helicase</fullName>
        <ecNumber evidence="2">3.6.4.13</ecNumber>
    </recommendedName>
</protein>
<dbReference type="GO" id="GO:0006397">
    <property type="term" value="P:mRNA processing"/>
    <property type="evidence" value="ECO:0007669"/>
    <property type="project" value="UniProtKB-KW"/>
</dbReference>
<dbReference type="CDD" id="cd18791">
    <property type="entry name" value="SF2_C_RHA"/>
    <property type="match status" value="1"/>
</dbReference>
<feature type="compositionally biased region" description="Basic and acidic residues" evidence="11">
    <location>
        <begin position="168"/>
        <end position="196"/>
    </location>
</feature>
<evidence type="ECO:0000256" key="5">
    <source>
        <dbReference type="ARBA" id="ARBA00022801"/>
    </source>
</evidence>
<feature type="compositionally biased region" description="Basic residues" evidence="11">
    <location>
        <begin position="386"/>
        <end position="396"/>
    </location>
</feature>
<keyword evidence="7" id="KW-0067">ATP-binding</keyword>
<keyword evidence="15" id="KW-1185">Reference proteome</keyword>
<dbReference type="GO" id="GO:0005524">
    <property type="term" value="F:ATP binding"/>
    <property type="evidence" value="ECO:0007669"/>
    <property type="project" value="UniProtKB-KW"/>
</dbReference>
<dbReference type="SMART" id="SM00487">
    <property type="entry name" value="DEXDc"/>
    <property type="match status" value="1"/>
</dbReference>
<keyword evidence="8" id="KW-0508">mRNA splicing</keyword>
<evidence type="ECO:0000256" key="2">
    <source>
        <dbReference type="ARBA" id="ARBA00012552"/>
    </source>
</evidence>
<keyword evidence="5 14" id="KW-0378">Hydrolase</keyword>
<dbReference type="SUPFAM" id="SSF52540">
    <property type="entry name" value="P-loop containing nucleoside triphosphate hydrolases"/>
    <property type="match status" value="1"/>
</dbReference>
<feature type="compositionally biased region" description="Low complexity" evidence="11">
    <location>
        <begin position="108"/>
        <end position="121"/>
    </location>
</feature>
<feature type="region of interest" description="Disordered" evidence="11">
    <location>
        <begin position="102"/>
        <end position="206"/>
    </location>
</feature>
<dbReference type="PANTHER" id="PTHR18934:SF83">
    <property type="entry name" value="PRE-MRNA-SPLICING FACTOR ATP-DEPENDENT RNA HELICASE DHX16"/>
    <property type="match status" value="1"/>
</dbReference>
<keyword evidence="6" id="KW-0347">Helicase</keyword>
<reference evidence="14" key="1">
    <citation type="submission" date="2021-02" db="EMBL/GenBank/DDBJ databases">
        <title>First Annotated Genome of the Yellow-green Alga Tribonema minus.</title>
        <authorList>
            <person name="Mahan K.M."/>
        </authorList>
    </citation>
    <scope>NUCLEOTIDE SEQUENCE</scope>
    <source>
        <strain evidence="14">UTEX B ZZ1240</strain>
    </source>
</reference>
<comment type="catalytic activity">
    <reaction evidence="10">
        <text>ATP + H2O = ADP + phosphate + H(+)</text>
        <dbReference type="Rhea" id="RHEA:13065"/>
        <dbReference type="ChEBI" id="CHEBI:15377"/>
        <dbReference type="ChEBI" id="CHEBI:15378"/>
        <dbReference type="ChEBI" id="CHEBI:30616"/>
        <dbReference type="ChEBI" id="CHEBI:43474"/>
        <dbReference type="ChEBI" id="CHEBI:456216"/>
        <dbReference type="EC" id="3.6.4.13"/>
    </reaction>
</comment>
<dbReference type="SMART" id="SM00490">
    <property type="entry name" value="HELICc"/>
    <property type="match status" value="1"/>
</dbReference>
<evidence type="ECO:0000256" key="10">
    <source>
        <dbReference type="ARBA" id="ARBA00047984"/>
    </source>
</evidence>
<dbReference type="InterPro" id="IPR014001">
    <property type="entry name" value="Helicase_ATP-bd"/>
</dbReference>
<accession>A0A835YTF2</accession>
<keyword evidence="4" id="KW-0547">Nucleotide-binding</keyword>
<name>A0A835YTF2_9STRA</name>
<dbReference type="SMART" id="SM00847">
    <property type="entry name" value="HA2"/>
    <property type="match status" value="1"/>
</dbReference>
<dbReference type="GO" id="GO:0008380">
    <property type="term" value="P:RNA splicing"/>
    <property type="evidence" value="ECO:0007669"/>
    <property type="project" value="UniProtKB-KW"/>
</dbReference>
<dbReference type="AlphaFoldDB" id="A0A835YTF2"/>
<gene>
    <name evidence="14" type="ORF">JKP88DRAFT_270098</name>
</gene>
<feature type="region of interest" description="Disordered" evidence="11">
    <location>
        <begin position="382"/>
        <end position="418"/>
    </location>
</feature>
<comment type="subcellular location">
    <subcellularLocation>
        <location evidence="1">Nucleus</location>
    </subcellularLocation>
</comment>
<dbReference type="Pfam" id="PF00271">
    <property type="entry name" value="Helicase_C"/>
    <property type="match status" value="1"/>
</dbReference>